<evidence type="ECO:0008006" key="3">
    <source>
        <dbReference type="Google" id="ProtNLM"/>
    </source>
</evidence>
<evidence type="ECO:0000313" key="1">
    <source>
        <dbReference type="EMBL" id="MXG91759.1"/>
    </source>
</evidence>
<keyword evidence="2" id="KW-1185">Reference proteome</keyword>
<reference evidence="1 2" key="1">
    <citation type="submission" date="2019-12" db="EMBL/GenBank/DDBJ databases">
        <authorList>
            <person name="Kun Z."/>
        </authorList>
    </citation>
    <scope>NUCLEOTIDE SEQUENCE [LARGE SCALE GENOMIC DNA]</scope>
    <source>
        <strain evidence="1 2">YIM 123512</strain>
    </source>
</reference>
<protein>
    <recommendedName>
        <fullName evidence="3">DNA topoisomerase (ATP-hydrolyzing)</fullName>
    </recommendedName>
</protein>
<dbReference type="Proteomes" id="UP000473325">
    <property type="component" value="Unassembled WGS sequence"/>
</dbReference>
<dbReference type="Gene3D" id="1.10.268.10">
    <property type="entry name" value="Topoisomerase, domain 3"/>
    <property type="match status" value="1"/>
</dbReference>
<sequence>MSGDERQHLIDRLEILEGLSTASQRLPEVVDLVMRTADGETVAALQELLGCSENADRALLDTQLRRWSPAAVAELHEWTREVRAQLAECDQG</sequence>
<dbReference type="GO" id="GO:0005524">
    <property type="term" value="F:ATP binding"/>
    <property type="evidence" value="ECO:0007669"/>
    <property type="project" value="InterPro"/>
</dbReference>
<dbReference type="EMBL" id="WUEK01000014">
    <property type="protein sequence ID" value="MXG91759.1"/>
    <property type="molecule type" value="Genomic_DNA"/>
</dbReference>
<accession>A0A6L7F3F1</accession>
<dbReference type="GO" id="GO:0003677">
    <property type="term" value="F:DNA binding"/>
    <property type="evidence" value="ECO:0007669"/>
    <property type="project" value="InterPro"/>
</dbReference>
<proteinExistence type="predicted"/>
<evidence type="ECO:0000313" key="2">
    <source>
        <dbReference type="Proteomes" id="UP000473325"/>
    </source>
</evidence>
<dbReference type="InterPro" id="IPR013757">
    <property type="entry name" value="Topo_IIA_A_a_sf"/>
</dbReference>
<dbReference type="RefSeq" id="WP_160879676.1">
    <property type="nucleotide sequence ID" value="NZ_WUEK01000014.1"/>
</dbReference>
<organism evidence="1 2">
    <name type="scientific">Nocardioides flavescens</name>
    <dbReference type="NCBI Taxonomy" id="2691959"/>
    <lineage>
        <taxon>Bacteria</taxon>
        <taxon>Bacillati</taxon>
        <taxon>Actinomycetota</taxon>
        <taxon>Actinomycetes</taxon>
        <taxon>Propionibacteriales</taxon>
        <taxon>Nocardioidaceae</taxon>
        <taxon>Nocardioides</taxon>
    </lineage>
</organism>
<name>A0A6L7F3F1_9ACTN</name>
<gene>
    <name evidence="1" type="ORF">GRQ65_19640</name>
</gene>
<dbReference type="AlphaFoldDB" id="A0A6L7F3F1"/>
<dbReference type="GO" id="GO:0003918">
    <property type="term" value="F:DNA topoisomerase type II (double strand cut, ATP-hydrolyzing) activity"/>
    <property type="evidence" value="ECO:0007669"/>
    <property type="project" value="InterPro"/>
</dbReference>
<comment type="caution">
    <text evidence="1">The sequence shown here is derived from an EMBL/GenBank/DDBJ whole genome shotgun (WGS) entry which is preliminary data.</text>
</comment>